<organism evidence="1 2">
    <name type="scientific">Camellia lanceoleosa</name>
    <dbReference type="NCBI Taxonomy" id="1840588"/>
    <lineage>
        <taxon>Eukaryota</taxon>
        <taxon>Viridiplantae</taxon>
        <taxon>Streptophyta</taxon>
        <taxon>Embryophyta</taxon>
        <taxon>Tracheophyta</taxon>
        <taxon>Spermatophyta</taxon>
        <taxon>Magnoliopsida</taxon>
        <taxon>eudicotyledons</taxon>
        <taxon>Gunneridae</taxon>
        <taxon>Pentapetalae</taxon>
        <taxon>asterids</taxon>
        <taxon>Ericales</taxon>
        <taxon>Theaceae</taxon>
        <taxon>Camellia</taxon>
    </lineage>
</organism>
<accession>A0ACC0IG60</accession>
<dbReference type="EMBL" id="CM045763">
    <property type="protein sequence ID" value="KAI8024263.1"/>
    <property type="molecule type" value="Genomic_DNA"/>
</dbReference>
<gene>
    <name evidence="1" type="ORF">LOK49_LG03G00664</name>
</gene>
<evidence type="ECO:0000313" key="2">
    <source>
        <dbReference type="Proteomes" id="UP001060215"/>
    </source>
</evidence>
<comment type="caution">
    <text evidence="1">The sequence shown here is derived from an EMBL/GenBank/DDBJ whole genome shotgun (WGS) entry which is preliminary data.</text>
</comment>
<sequence>MNDQENTVQPLSERLKESLSLTLDHFYPLAGRLATSKQEIPPHYSVYIDTDNSPDAKFIHATMNLTVSDILSPVDVPLVVQSFFDHDRAINYDRNTLSLLSIQLTEYDPVLNLPFTHHNQFISRYETPPLGERFFHLSSESNGECQTNRISSLQSVSALIWRCITTMRHLLYDQETSCRMSINNRTRIELSLPEGYFGNSTQTVRGIAKAGELLEQGLGWATWRLREVVANHNDKAVREWVEKWMKTPLINCLRTNLE</sequence>
<reference evidence="1 2" key="1">
    <citation type="journal article" date="2022" name="Plant J.">
        <title>Chromosome-level genome of Camellia lanceoleosa provides a valuable resource for understanding genome evolution and self-incompatibility.</title>
        <authorList>
            <person name="Gong W."/>
            <person name="Xiao S."/>
            <person name="Wang L."/>
            <person name="Liao Z."/>
            <person name="Chang Y."/>
            <person name="Mo W."/>
            <person name="Hu G."/>
            <person name="Li W."/>
            <person name="Zhao G."/>
            <person name="Zhu H."/>
            <person name="Hu X."/>
            <person name="Ji K."/>
            <person name="Xiang X."/>
            <person name="Song Q."/>
            <person name="Yuan D."/>
            <person name="Jin S."/>
            <person name="Zhang L."/>
        </authorList>
    </citation>
    <scope>NUCLEOTIDE SEQUENCE [LARGE SCALE GENOMIC DNA]</scope>
    <source>
        <strain evidence="1">SQ_2022a</strain>
    </source>
</reference>
<dbReference type="Proteomes" id="UP001060215">
    <property type="component" value="Chromosome 6"/>
</dbReference>
<protein>
    <submittedName>
        <fullName evidence="1">Uncharacterized protein</fullName>
    </submittedName>
</protein>
<evidence type="ECO:0000313" key="1">
    <source>
        <dbReference type="EMBL" id="KAI8024263.1"/>
    </source>
</evidence>
<proteinExistence type="predicted"/>
<keyword evidence="2" id="KW-1185">Reference proteome</keyword>
<name>A0ACC0IG60_9ERIC</name>